<accession>A0A562UWN4</accession>
<protein>
    <submittedName>
        <fullName evidence="1">NifU-like protein involved in Fe-S cluster formation</fullName>
    </submittedName>
</protein>
<comment type="caution">
    <text evidence="1">The sequence shown here is derived from an EMBL/GenBank/DDBJ whole genome shotgun (WGS) entry which is preliminary data.</text>
</comment>
<evidence type="ECO:0000313" key="2">
    <source>
        <dbReference type="Proteomes" id="UP000320547"/>
    </source>
</evidence>
<dbReference type="EMBL" id="VLLK01000001">
    <property type="protein sequence ID" value="TWJ10041.1"/>
    <property type="molecule type" value="Genomic_DNA"/>
</dbReference>
<gene>
    <name evidence="1" type="ORF">JN10_1698</name>
</gene>
<dbReference type="OrthoDB" id="7857113at2"/>
<dbReference type="Proteomes" id="UP000320547">
    <property type="component" value="Unassembled WGS sequence"/>
</dbReference>
<dbReference type="STRING" id="476157.GCA_001663155_01658"/>
<organism evidence="1 2">
    <name type="scientific">Altererythrobacter ishigakiensis</name>
    <dbReference type="NCBI Taxonomy" id="476157"/>
    <lineage>
        <taxon>Bacteria</taxon>
        <taxon>Pseudomonadati</taxon>
        <taxon>Pseudomonadota</taxon>
        <taxon>Alphaproteobacteria</taxon>
        <taxon>Sphingomonadales</taxon>
        <taxon>Erythrobacteraceae</taxon>
        <taxon>Altererythrobacter</taxon>
    </lineage>
</organism>
<name>A0A562UWN4_9SPHN</name>
<evidence type="ECO:0000313" key="1">
    <source>
        <dbReference type="EMBL" id="TWJ10041.1"/>
    </source>
</evidence>
<dbReference type="Gene3D" id="3.90.1010.10">
    <property type="match status" value="1"/>
</dbReference>
<dbReference type="SUPFAM" id="SSF82649">
    <property type="entry name" value="SufE/NifU"/>
    <property type="match status" value="1"/>
</dbReference>
<proteinExistence type="predicted"/>
<dbReference type="AlphaFoldDB" id="A0A562UWN4"/>
<keyword evidence="2" id="KW-1185">Reference proteome</keyword>
<reference evidence="1 2" key="1">
    <citation type="submission" date="2019-07" db="EMBL/GenBank/DDBJ databases">
        <title>Genomic Encyclopedia of Archaeal and Bacterial Type Strains, Phase II (KMG-II): from individual species to whole genera.</title>
        <authorList>
            <person name="Goeker M."/>
        </authorList>
    </citation>
    <scope>NUCLEOTIDE SEQUENCE [LARGE SCALE GENOMIC DNA]</scope>
    <source>
        <strain evidence="1 2">ATCC BAA-2084</strain>
    </source>
</reference>
<sequence length="146" mass="15534">MPPNQAAKLYTPDLLSLATELAQYSLSGNWDLLTEVRSRTCGGMLRLGIDLDSGDAIGRLGLSVSACAVGQAAAAIFARSAAGLNLEAATVSLNAIERWLQEKADLPDWPAIQALSPAREHTGRHGAIVLPWKASIQALSKERDTR</sequence>